<gene>
    <name evidence="1" type="ORF">ERS852457_04162</name>
</gene>
<protein>
    <submittedName>
        <fullName evidence="1">Uncharacterized protein</fullName>
    </submittedName>
</protein>
<proteinExistence type="predicted"/>
<name>A0A174NDK8_PHOVU</name>
<dbReference type="Proteomes" id="UP000095333">
    <property type="component" value="Unassembled WGS sequence"/>
</dbReference>
<dbReference type="EMBL" id="CYZI01000056">
    <property type="protein sequence ID" value="CUP46754.1"/>
    <property type="molecule type" value="Genomic_DNA"/>
</dbReference>
<evidence type="ECO:0000313" key="2">
    <source>
        <dbReference type="Proteomes" id="UP000095333"/>
    </source>
</evidence>
<organism evidence="1 2">
    <name type="scientific">Phocaeicola vulgatus</name>
    <name type="common">Bacteroides vulgatus</name>
    <dbReference type="NCBI Taxonomy" id="821"/>
    <lineage>
        <taxon>Bacteria</taxon>
        <taxon>Pseudomonadati</taxon>
        <taxon>Bacteroidota</taxon>
        <taxon>Bacteroidia</taxon>
        <taxon>Bacteroidales</taxon>
        <taxon>Bacteroidaceae</taxon>
        <taxon>Phocaeicola</taxon>
    </lineage>
</organism>
<dbReference type="AlphaFoldDB" id="A0A174NDK8"/>
<evidence type="ECO:0000313" key="1">
    <source>
        <dbReference type="EMBL" id="CUP46754.1"/>
    </source>
</evidence>
<sequence>MTKEEVLKLESEDNRIINCTGNKIEFANGDVYAMSSPGRLFYKVKCFVL</sequence>
<accession>A0A174NDK8</accession>
<reference evidence="1 2" key="1">
    <citation type="submission" date="2015-09" db="EMBL/GenBank/DDBJ databases">
        <authorList>
            <consortium name="Pathogen Informatics"/>
        </authorList>
    </citation>
    <scope>NUCLEOTIDE SEQUENCE [LARGE SCALE GENOMIC DNA]</scope>
    <source>
        <strain evidence="1 2">2789STDY5834842</strain>
    </source>
</reference>